<organism evidence="2 3">
    <name type="scientific">Aspergillus japonicus CBS 114.51</name>
    <dbReference type="NCBI Taxonomy" id="1448312"/>
    <lineage>
        <taxon>Eukaryota</taxon>
        <taxon>Fungi</taxon>
        <taxon>Dikarya</taxon>
        <taxon>Ascomycota</taxon>
        <taxon>Pezizomycotina</taxon>
        <taxon>Eurotiomycetes</taxon>
        <taxon>Eurotiomycetidae</taxon>
        <taxon>Eurotiales</taxon>
        <taxon>Aspergillaceae</taxon>
        <taxon>Aspergillus</taxon>
        <taxon>Aspergillus subgen. Circumdati</taxon>
    </lineage>
</organism>
<dbReference type="RefSeq" id="XP_025525250.1">
    <property type="nucleotide sequence ID" value="XM_025666331.1"/>
</dbReference>
<reference evidence="2 3" key="1">
    <citation type="submission" date="2018-02" db="EMBL/GenBank/DDBJ databases">
        <title>The genomes of Aspergillus section Nigri reveals drivers in fungal speciation.</title>
        <authorList>
            <consortium name="DOE Joint Genome Institute"/>
            <person name="Vesth T.C."/>
            <person name="Nybo J."/>
            <person name="Theobald S."/>
            <person name="Brandl J."/>
            <person name="Frisvad J.C."/>
            <person name="Nielsen K.F."/>
            <person name="Lyhne E.K."/>
            <person name="Kogle M.E."/>
            <person name="Kuo A."/>
            <person name="Riley R."/>
            <person name="Clum A."/>
            <person name="Nolan M."/>
            <person name="Lipzen A."/>
            <person name="Salamov A."/>
            <person name="Henrissat B."/>
            <person name="Wiebenga A."/>
            <person name="De vries R.P."/>
            <person name="Grigoriev I.V."/>
            <person name="Mortensen U.H."/>
            <person name="Andersen M.R."/>
            <person name="Baker S.E."/>
        </authorList>
    </citation>
    <scope>NUCLEOTIDE SEQUENCE [LARGE SCALE GENOMIC DNA]</scope>
    <source>
        <strain evidence="2 3">CBS 114.51</strain>
    </source>
</reference>
<feature type="compositionally biased region" description="Basic residues" evidence="1">
    <location>
        <begin position="50"/>
        <end position="61"/>
    </location>
</feature>
<evidence type="ECO:0000313" key="2">
    <source>
        <dbReference type="EMBL" id="RAH79356.1"/>
    </source>
</evidence>
<feature type="compositionally biased region" description="Basic and acidic residues" evidence="1">
    <location>
        <begin position="62"/>
        <end position="75"/>
    </location>
</feature>
<sequence length="140" mass="15969">MFARGLLTGLGGPEGVGGGFGAHFESGIGVLLGEGRGLVDVLGVYDHSPRGRRLKKRKRGRREKDWKSQDRERQREKRKRGEKKRCLPDWVWLRMVHRSGRRRGCSALSCCRHLHLSMDMLPVQSLRSHPRRGSSNWSSL</sequence>
<evidence type="ECO:0000313" key="3">
    <source>
        <dbReference type="Proteomes" id="UP000249497"/>
    </source>
</evidence>
<protein>
    <submittedName>
        <fullName evidence="2">Uncharacterized protein</fullName>
    </submittedName>
</protein>
<dbReference type="AlphaFoldDB" id="A0A8T8WU30"/>
<accession>A0A8T8WU30</accession>
<gene>
    <name evidence="2" type="ORF">BO86DRAFT_153096</name>
</gene>
<evidence type="ECO:0000256" key="1">
    <source>
        <dbReference type="SAM" id="MobiDB-lite"/>
    </source>
</evidence>
<feature type="region of interest" description="Disordered" evidence="1">
    <location>
        <begin position="50"/>
        <end position="84"/>
    </location>
</feature>
<keyword evidence="3" id="KW-1185">Reference proteome</keyword>
<dbReference type="GeneID" id="37170023"/>
<dbReference type="Proteomes" id="UP000249497">
    <property type="component" value="Unassembled WGS sequence"/>
</dbReference>
<dbReference type="EMBL" id="KZ824815">
    <property type="protein sequence ID" value="RAH79356.1"/>
    <property type="molecule type" value="Genomic_DNA"/>
</dbReference>
<name>A0A8T8WU30_ASPJA</name>
<proteinExistence type="predicted"/>